<dbReference type="AlphaFoldDB" id="A0A1X1T8A7"/>
<sequence length="141" mass="15258">MTATYLEGLADPAVLPRIDEVNRGHFEAAARGRLAVRECTACGLLFHYPRPFCPRCHSAELTWTELSGNATVLVAALVSRPPWNDLPRSAPYPVVVVRLAEGPQMLSTVEDCDPTTVVAGMAVRAAFERVGDIGIVRFVPA</sequence>
<dbReference type="PANTHER" id="PTHR34075">
    <property type="entry name" value="BLR3430 PROTEIN"/>
    <property type="match status" value="1"/>
</dbReference>
<evidence type="ECO:0000259" key="1">
    <source>
        <dbReference type="Pfam" id="PF01796"/>
    </source>
</evidence>
<dbReference type="InterPro" id="IPR022002">
    <property type="entry name" value="ChsH2_Znr"/>
</dbReference>
<dbReference type="SUPFAM" id="SSF50249">
    <property type="entry name" value="Nucleic acid-binding proteins"/>
    <property type="match status" value="1"/>
</dbReference>
<dbReference type="Pfam" id="PF12172">
    <property type="entry name" value="zf-ChsH2"/>
    <property type="match status" value="1"/>
</dbReference>
<dbReference type="KEGG" id="mdr:MDOR_00050"/>
<dbReference type="Proteomes" id="UP000193564">
    <property type="component" value="Unassembled WGS sequence"/>
</dbReference>
<dbReference type="EMBL" id="LQOS01000028">
    <property type="protein sequence ID" value="ORV40804.1"/>
    <property type="molecule type" value="Genomic_DNA"/>
</dbReference>
<evidence type="ECO:0000313" key="6">
    <source>
        <dbReference type="Proteomes" id="UP000467201"/>
    </source>
</evidence>
<reference evidence="3 6" key="2">
    <citation type="journal article" date="2019" name="Emerg. Microbes Infect.">
        <title>Comprehensive subspecies identification of 175 nontuberculous mycobacteria species based on 7547 genomic profiles.</title>
        <authorList>
            <person name="Matsumoto Y."/>
            <person name="Kinjo T."/>
            <person name="Motooka D."/>
            <person name="Nabeya D."/>
            <person name="Jung N."/>
            <person name="Uechi K."/>
            <person name="Horii T."/>
            <person name="Iida T."/>
            <person name="Fujita J."/>
            <person name="Nakamura S."/>
        </authorList>
    </citation>
    <scope>NUCLEOTIDE SEQUENCE [LARGE SCALE GENOMIC DNA]</scope>
    <source>
        <strain evidence="3 6">JCM 12405</strain>
    </source>
</reference>
<reference evidence="3" key="3">
    <citation type="submission" date="2020-02" db="EMBL/GenBank/DDBJ databases">
        <authorList>
            <person name="Matsumoto Y."/>
            <person name="Motooka D."/>
            <person name="Nakamura S."/>
        </authorList>
    </citation>
    <scope>NUCLEOTIDE SEQUENCE</scope>
    <source>
        <strain evidence="3">JCM 12405</strain>
    </source>
</reference>
<dbReference type="InterPro" id="IPR012340">
    <property type="entry name" value="NA-bd_OB-fold"/>
</dbReference>
<dbReference type="EMBL" id="AP022605">
    <property type="protein sequence ID" value="BBZ05836.1"/>
    <property type="molecule type" value="Genomic_DNA"/>
</dbReference>
<dbReference type="RefSeq" id="WP_085190527.1">
    <property type="nucleotide sequence ID" value="NZ_AP022605.1"/>
</dbReference>
<dbReference type="InterPro" id="IPR052513">
    <property type="entry name" value="Thioester_dehydratase-like"/>
</dbReference>
<evidence type="ECO:0000313" key="4">
    <source>
        <dbReference type="EMBL" id="ORV40804.1"/>
    </source>
</evidence>
<dbReference type="Pfam" id="PF01796">
    <property type="entry name" value="OB_ChsH2_C"/>
    <property type="match status" value="1"/>
</dbReference>
<dbReference type="PANTHER" id="PTHR34075:SF5">
    <property type="entry name" value="BLR3430 PROTEIN"/>
    <property type="match status" value="1"/>
</dbReference>
<evidence type="ECO:0000313" key="5">
    <source>
        <dbReference type="Proteomes" id="UP000193564"/>
    </source>
</evidence>
<dbReference type="InterPro" id="IPR002878">
    <property type="entry name" value="ChsH2_C"/>
</dbReference>
<accession>A0A1X1T8A7</accession>
<feature type="domain" description="ChsH2 C-terminal OB-fold" evidence="1">
    <location>
        <begin position="63"/>
        <end position="128"/>
    </location>
</feature>
<name>A0A1X1T8A7_9MYCO</name>
<organism evidence="4 5">
    <name type="scientific">Mycolicibacterium doricum</name>
    <dbReference type="NCBI Taxonomy" id="126673"/>
    <lineage>
        <taxon>Bacteria</taxon>
        <taxon>Bacillati</taxon>
        <taxon>Actinomycetota</taxon>
        <taxon>Actinomycetes</taxon>
        <taxon>Mycobacteriales</taxon>
        <taxon>Mycobacteriaceae</taxon>
        <taxon>Mycolicibacterium</taxon>
    </lineage>
</organism>
<reference evidence="4 5" key="1">
    <citation type="submission" date="2016-01" db="EMBL/GenBank/DDBJ databases">
        <title>The new phylogeny of the genus Mycobacterium.</title>
        <authorList>
            <person name="Tarcisio F."/>
            <person name="Conor M."/>
            <person name="Antonella G."/>
            <person name="Elisabetta G."/>
            <person name="Giulia F.S."/>
            <person name="Sara T."/>
            <person name="Anna F."/>
            <person name="Clotilde B."/>
            <person name="Roberto B."/>
            <person name="Veronica D.S."/>
            <person name="Fabio R."/>
            <person name="Monica P."/>
            <person name="Olivier J."/>
            <person name="Enrico T."/>
            <person name="Nicola S."/>
        </authorList>
    </citation>
    <scope>NUCLEOTIDE SEQUENCE [LARGE SCALE GENOMIC DNA]</scope>
    <source>
        <strain evidence="4 5">DSM 44339</strain>
    </source>
</reference>
<feature type="domain" description="ChsH2 rubredoxin-like zinc ribbon" evidence="2">
    <location>
        <begin position="26"/>
        <end position="61"/>
    </location>
</feature>
<dbReference type="GO" id="GO:0003677">
    <property type="term" value="F:DNA binding"/>
    <property type="evidence" value="ECO:0007669"/>
    <property type="project" value="UniProtKB-KW"/>
</dbReference>
<evidence type="ECO:0000313" key="3">
    <source>
        <dbReference type="EMBL" id="BBZ05836.1"/>
    </source>
</evidence>
<keyword evidence="5" id="KW-1185">Reference proteome</keyword>
<protein>
    <submittedName>
        <fullName evidence="3">DNA-binding protein</fullName>
    </submittedName>
</protein>
<keyword evidence="3" id="KW-0238">DNA-binding</keyword>
<dbReference type="Proteomes" id="UP000467201">
    <property type="component" value="Chromosome"/>
</dbReference>
<gene>
    <name evidence="4" type="ORF">AWC01_10000</name>
    <name evidence="3" type="ORF">MDOR_00050</name>
</gene>
<proteinExistence type="predicted"/>
<evidence type="ECO:0000259" key="2">
    <source>
        <dbReference type="Pfam" id="PF12172"/>
    </source>
</evidence>
<dbReference type="STRING" id="126673.AWC01_10000"/>
<dbReference type="Gene3D" id="6.10.30.10">
    <property type="match status" value="1"/>
</dbReference>